<reference evidence="2 3" key="1">
    <citation type="submission" date="2019-09" db="EMBL/GenBank/DDBJ databases">
        <title>Genome sequence and assembly of Flavobacterium sp.</title>
        <authorList>
            <person name="Chhetri G."/>
        </authorList>
    </citation>
    <scope>NUCLEOTIDE SEQUENCE [LARGE SCALE GENOMIC DNA]</scope>
    <source>
        <strain evidence="2 3">SNL9</strain>
    </source>
</reference>
<organism evidence="2 3">
    <name type="scientific">Paenimyroides baculatum</name>
    <dbReference type="NCBI Taxonomy" id="2608000"/>
    <lineage>
        <taxon>Bacteria</taxon>
        <taxon>Pseudomonadati</taxon>
        <taxon>Bacteroidota</taxon>
        <taxon>Flavobacteriia</taxon>
        <taxon>Flavobacteriales</taxon>
        <taxon>Flavobacteriaceae</taxon>
        <taxon>Paenimyroides</taxon>
    </lineage>
</organism>
<protein>
    <submittedName>
        <fullName evidence="2">Uncharacterized protein</fullName>
    </submittedName>
</protein>
<feature type="transmembrane region" description="Helical" evidence="1">
    <location>
        <begin position="15"/>
        <end position="36"/>
    </location>
</feature>
<evidence type="ECO:0000313" key="3">
    <source>
        <dbReference type="Proteomes" id="UP000325141"/>
    </source>
</evidence>
<name>A0A5M6CT15_9FLAO</name>
<keyword evidence="1" id="KW-1133">Transmembrane helix</keyword>
<evidence type="ECO:0000256" key="1">
    <source>
        <dbReference type="SAM" id="Phobius"/>
    </source>
</evidence>
<keyword evidence="1" id="KW-0812">Transmembrane</keyword>
<keyword evidence="3" id="KW-1185">Reference proteome</keyword>
<proteinExistence type="predicted"/>
<sequence length="403" mass="46067">MEDLYNSIMQQEVDAALLICALVVSLIVAFFHYMIFTGLYKINLGNFFFAVYPLLLVVLYFIQPQFMLIGIGGLFVLTFPMVLLGIIIIAPALGIRERVNYQNKQQELARITNKNAQYLKPAKKKNWIWELLKSLFFIACFFGSFAVLGFFGPILLIVLTAIIGKKRSGSSLMKLQKSLPTSKIRSVAMGLAEIQGKIIIDEALTSRVKCKRCAGYYYLIQEISHDDDGKEQLSTIHTDFLYNPFFLEDETGRIKVIPDKLQLLHFSEYSYRSNGKKYTEYVLEEDDKLYLMIGKASIENNKPVFVYDENKRILSITPTTAVEKHDQAMYYLSKARPYIIAFLLWAAFILSSDIRVTSSGVSVSPHRYLNKNFGIFKNNKSEKEEQVINDNSDEAIYAEPVEN</sequence>
<feature type="transmembrane region" description="Helical" evidence="1">
    <location>
        <begin position="135"/>
        <end position="164"/>
    </location>
</feature>
<dbReference type="Proteomes" id="UP000325141">
    <property type="component" value="Unassembled WGS sequence"/>
</dbReference>
<keyword evidence="1" id="KW-0472">Membrane</keyword>
<accession>A0A5M6CT15</accession>
<dbReference type="EMBL" id="VWSG01000001">
    <property type="protein sequence ID" value="KAA5538086.1"/>
    <property type="molecule type" value="Genomic_DNA"/>
</dbReference>
<dbReference type="RefSeq" id="WP_150009329.1">
    <property type="nucleotide sequence ID" value="NZ_VWSG01000001.1"/>
</dbReference>
<feature type="transmembrane region" description="Helical" evidence="1">
    <location>
        <begin position="42"/>
        <end position="62"/>
    </location>
</feature>
<dbReference type="AlphaFoldDB" id="A0A5M6CT15"/>
<feature type="transmembrane region" description="Helical" evidence="1">
    <location>
        <begin position="74"/>
        <end position="95"/>
    </location>
</feature>
<evidence type="ECO:0000313" key="2">
    <source>
        <dbReference type="EMBL" id="KAA5538086.1"/>
    </source>
</evidence>
<comment type="caution">
    <text evidence="2">The sequence shown here is derived from an EMBL/GenBank/DDBJ whole genome shotgun (WGS) entry which is preliminary data.</text>
</comment>
<gene>
    <name evidence="2" type="ORF">F0460_00340</name>
</gene>